<dbReference type="AlphaFoldDB" id="A0A3D8I8M9"/>
<protein>
    <submittedName>
        <fullName evidence="4">Uncharacterized protein</fullName>
    </submittedName>
</protein>
<evidence type="ECO:0000256" key="1">
    <source>
        <dbReference type="ARBA" id="ARBA00022529"/>
    </source>
</evidence>
<proteinExistence type="predicted"/>
<dbReference type="InterPro" id="IPR023347">
    <property type="entry name" value="Lysozyme_dom_sf"/>
</dbReference>
<organism evidence="4 5">
    <name type="scientific">Helicobacter didelphidarum</name>
    <dbReference type="NCBI Taxonomy" id="2040648"/>
    <lineage>
        <taxon>Bacteria</taxon>
        <taxon>Pseudomonadati</taxon>
        <taxon>Campylobacterota</taxon>
        <taxon>Epsilonproteobacteria</taxon>
        <taxon>Campylobacterales</taxon>
        <taxon>Helicobacteraceae</taxon>
        <taxon>Helicobacter</taxon>
    </lineage>
</organism>
<sequence length="801" mass="93404">MFKNIGFDKYNKIRKILLAGAEEAREEVYRDSKGIATIGIGINIQSFDIWIKLILFYKFDLVKNIDDIPLKRFDGKETLKLVIKDTSSAKFKEYETLINKIAKDIQEKVKTDIETSSLNTILATHIKNYTKKTKELQNIKKDSKNNNAGQNNNKPHNSKQSKTNTESQQITERLTHDDVKIDHTDSNNPKYPTFTLTKEQAEELFDIMAINYEAITLSSLNRLNINIFNKIREAKKEDKEYYREFVPFMSATYQAPNVIKDNSLLSNTFQYKSRFLIWAIIRYSLESDARRQILQSAIFNFNNTKHKEFGNNNTISLDNENDEDKFETFKDIFKVLNLRDKIGNKKQSYLEWLEGKDSKIKLSIGNEKVHAALVIKDEYNIRNAKKYQNSPNYNIYRSGYINPNELKPLVDILNPYVEFLDSLIPQAKFERQQGFQTIKLKDANNKERNSKVRFKLKNIFFINRYNQIKAQESINTINYSNNAKQENILIILDELNTPLRFKQPNNTFLYILTTHSNTIDCSLLNNPLKDCIKANDKCELYLYDKQDDDIPKVISLSTNELILQEHNNRLIARQGDYSFEYISNNLYINKDEARLLALNNYRSYIQAIHSNDINNPNSSYILQTILEKDIPYSTLGIQLQSPKPLDTFSNNGNFELRIHNINLKYIESQSKGHITKDAPLYCYVAESKQNHTAKLDDNTISIYINIDNIESHIKRDTNDNLMPILPKYIYLSFIPFFSNYESNNTSSQKISLLAEDLERGYKDIGFKIPLNPIQDSRFFKELGMREDNKHKESGIKARDKL</sequence>
<feature type="compositionally biased region" description="Polar residues" evidence="3">
    <location>
        <begin position="158"/>
        <end position="172"/>
    </location>
</feature>
<dbReference type="GO" id="GO:0031640">
    <property type="term" value="P:killing of cells of another organism"/>
    <property type="evidence" value="ECO:0007669"/>
    <property type="project" value="UniProtKB-KW"/>
</dbReference>
<dbReference type="Gene3D" id="1.10.530.40">
    <property type="match status" value="1"/>
</dbReference>
<feature type="region of interest" description="Disordered" evidence="3">
    <location>
        <begin position="141"/>
        <end position="193"/>
    </location>
</feature>
<dbReference type="GO" id="GO:0042742">
    <property type="term" value="P:defense response to bacterium"/>
    <property type="evidence" value="ECO:0007669"/>
    <property type="project" value="UniProtKB-KW"/>
</dbReference>
<reference evidence="4 5" key="1">
    <citation type="submission" date="2018-04" db="EMBL/GenBank/DDBJ databases">
        <title>Novel Campyloabacter and Helicobacter Species and Strains.</title>
        <authorList>
            <person name="Mannion A.J."/>
            <person name="Shen Z."/>
            <person name="Fox J.G."/>
        </authorList>
    </citation>
    <scope>NUCLEOTIDE SEQUENCE [LARGE SCALE GENOMIC DNA]</scope>
    <source>
        <strain evidence="4 5">MIT 17-337</strain>
    </source>
</reference>
<keyword evidence="1" id="KW-0929">Antimicrobial</keyword>
<dbReference type="OrthoDB" id="5328753at2"/>
<feature type="compositionally biased region" description="Basic and acidic residues" evidence="3">
    <location>
        <begin position="173"/>
        <end position="185"/>
    </location>
</feature>
<feature type="compositionally biased region" description="Low complexity" evidence="3">
    <location>
        <begin position="145"/>
        <end position="155"/>
    </location>
</feature>
<accession>A0A3D8I8M9</accession>
<evidence type="ECO:0000313" key="4">
    <source>
        <dbReference type="EMBL" id="RDU61355.1"/>
    </source>
</evidence>
<comment type="caution">
    <text evidence="4">The sequence shown here is derived from an EMBL/GenBank/DDBJ whole genome shotgun (WGS) entry which is preliminary data.</text>
</comment>
<evidence type="ECO:0000256" key="3">
    <source>
        <dbReference type="SAM" id="MobiDB-lite"/>
    </source>
</evidence>
<evidence type="ECO:0000256" key="2">
    <source>
        <dbReference type="ARBA" id="ARBA00022638"/>
    </source>
</evidence>
<gene>
    <name evidence="4" type="ORF">CQA53_10265</name>
</gene>
<keyword evidence="5" id="KW-1185">Reference proteome</keyword>
<feature type="non-terminal residue" evidence="4">
    <location>
        <position position="801"/>
    </location>
</feature>
<keyword evidence="2" id="KW-0081">Bacteriolytic enzyme</keyword>
<dbReference type="RefSeq" id="WP_147290032.1">
    <property type="nucleotide sequence ID" value="NZ_NXLQ01000058.1"/>
</dbReference>
<name>A0A3D8I8M9_9HELI</name>
<dbReference type="EMBL" id="NXLQ01000058">
    <property type="protein sequence ID" value="RDU61355.1"/>
    <property type="molecule type" value="Genomic_DNA"/>
</dbReference>
<evidence type="ECO:0000313" key="5">
    <source>
        <dbReference type="Proteomes" id="UP000256379"/>
    </source>
</evidence>
<dbReference type="Proteomes" id="UP000256379">
    <property type="component" value="Unassembled WGS sequence"/>
</dbReference>
<dbReference type="GO" id="GO:0003796">
    <property type="term" value="F:lysozyme activity"/>
    <property type="evidence" value="ECO:0007669"/>
    <property type="project" value="InterPro"/>
</dbReference>